<evidence type="ECO:0000313" key="2">
    <source>
        <dbReference type="EMBL" id="ONI22793.1"/>
    </source>
</evidence>
<gene>
    <name evidence="2" type="ORF">PRUPE_2G151600</name>
</gene>
<proteinExistence type="predicted"/>
<dbReference type="AlphaFoldDB" id="A0A251QGB7"/>
<keyword evidence="1" id="KW-1133">Transmembrane helix</keyword>
<name>A0A251QGB7_PRUPE</name>
<evidence type="ECO:0000313" key="3">
    <source>
        <dbReference type="Proteomes" id="UP000006882"/>
    </source>
</evidence>
<sequence>MGWYKPIPIIFHDGLLMVAASLIFTLFPVLAVLSSAFMLLSLFIGNSNLCAFGYGTEFELCPISICLLAIPYCLFLDSSNLLPDRIAFSNET</sequence>
<keyword evidence="1" id="KW-0472">Membrane</keyword>
<protein>
    <submittedName>
        <fullName evidence="2">Uncharacterized protein</fullName>
    </submittedName>
</protein>
<organism evidence="2 3">
    <name type="scientific">Prunus persica</name>
    <name type="common">Peach</name>
    <name type="synonym">Amygdalus persica</name>
    <dbReference type="NCBI Taxonomy" id="3760"/>
    <lineage>
        <taxon>Eukaryota</taxon>
        <taxon>Viridiplantae</taxon>
        <taxon>Streptophyta</taxon>
        <taxon>Embryophyta</taxon>
        <taxon>Tracheophyta</taxon>
        <taxon>Spermatophyta</taxon>
        <taxon>Magnoliopsida</taxon>
        <taxon>eudicotyledons</taxon>
        <taxon>Gunneridae</taxon>
        <taxon>Pentapetalae</taxon>
        <taxon>rosids</taxon>
        <taxon>fabids</taxon>
        <taxon>Rosales</taxon>
        <taxon>Rosaceae</taxon>
        <taxon>Amygdaloideae</taxon>
        <taxon>Amygdaleae</taxon>
        <taxon>Prunus</taxon>
    </lineage>
</organism>
<feature type="transmembrane region" description="Helical" evidence="1">
    <location>
        <begin position="51"/>
        <end position="75"/>
    </location>
</feature>
<reference evidence="2 3" key="1">
    <citation type="journal article" date="2013" name="Nat. Genet.">
        <title>The high-quality draft genome of peach (Prunus persica) identifies unique patterns of genetic diversity, domestication and genome evolution.</title>
        <authorList>
            <consortium name="International Peach Genome Initiative"/>
            <person name="Verde I."/>
            <person name="Abbott A.G."/>
            <person name="Scalabrin S."/>
            <person name="Jung S."/>
            <person name="Shu S."/>
            <person name="Marroni F."/>
            <person name="Zhebentyayeva T."/>
            <person name="Dettori M.T."/>
            <person name="Grimwood J."/>
            <person name="Cattonaro F."/>
            <person name="Zuccolo A."/>
            <person name="Rossini L."/>
            <person name="Jenkins J."/>
            <person name="Vendramin E."/>
            <person name="Meisel L.A."/>
            <person name="Decroocq V."/>
            <person name="Sosinski B."/>
            <person name="Prochnik S."/>
            <person name="Mitros T."/>
            <person name="Policriti A."/>
            <person name="Cipriani G."/>
            <person name="Dondini L."/>
            <person name="Ficklin S."/>
            <person name="Goodstein D.M."/>
            <person name="Xuan P."/>
            <person name="Del Fabbro C."/>
            <person name="Aramini V."/>
            <person name="Copetti D."/>
            <person name="Gonzalez S."/>
            <person name="Horner D.S."/>
            <person name="Falchi R."/>
            <person name="Lucas S."/>
            <person name="Mica E."/>
            <person name="Maldonado J."/>
            <person name="Lazzari B."/>
            <person name="Bielenberg D."/>
            <person name="Pirona R."/>
            <person name="Miculan M."/>
            <person name="Barakat A."/>
            <person name="Testolin R."/>
            <person name="Stella A."/>
            <person name="Tartarini S."/>
            <person name="Tonutti P."/>
            <person name="Arus P."/>
            <person name="Orellana A."/>
            <person name="Wells C."/>
            <person name="Main D."/>
            <person name="Vizzotto G."/>
            <person name="Silva H."/>
            <person name="Salamini F."/>
            <person name="Schmutz J."/>
            <person name="Morgante M."/>
            <person name="Rokhsar D.S."/>
        </authorList>
    </citation>
    <scope>NUCLEOTIDE SEQUENCE [LARGE SCALE GENOMIC DNA]</scope>
    <source>
        <strain evidence="3">cv. Nemared</strain>
    </source>
</reference>
<keyword evidence="1" id="KW-0812">Transmembrane</keyword>
<accession>A0A251QGB7</accession>
<dbReference type="Proteomes" id="UP000006882">
    <property type="component" value="Chromosome G2"/>
</dbReference>
<evidence type="ECO:0000256" key="1">
    <source>
        <dbReference type="SAM" id="Phobius"/>
    </source>
</evidence>
<dbReference type="Gramene" id="ONI22793">
    <property type="protein sequence ID" value="ONI22793"/>
    <property type="gene ID" value="PRUPE_2G151600"/>
</dbReference>
<keyword evidence="3" id="KW-1185">Reference proteome</keyword>
<feature type="transmembrane region" description="Helical" evidence="1">
    <location>
        <begin position="15"/>
        <end position="45"/>
    </location>
</feature>
<dbReference type="EMBL" id="CM007652">
    <property type="protein sequence ID" value="ONI22793.1"/>
    <property type="molecule type" value="Genomic_DNA"/>
</dbReference>